<reference evidence="2 3" key="1">
    <citation type="submission" date="2020-05" db="EMBL/GenBank/DDBJ databases">
        <title>Hymenobacter terrestris sp. nov. and Hymenobacter lapidiphilus sp. nov., isolated from regoliths in Antarctica.</title>
        <authorList>
            <person name="Sedlacek I."/>
            <person name="Pantucek R."/>
            <person name="Zeman M."/>
            <person name="Holochova P."/>
            <person name="Kralova S."/>
            <person name="Stankova E."/>
            <person name="Sedo O."/>
            <person name="Micenkova L."/>
            <person name="Svec P."/>
            <person name="Gupta V."/>
            <person name="Sood U."/>
            <person name="Korpole U.S."/>
            <person name="Lal R."/>
        </authorList>
    </citation>
    <scope>NUCLEOTIDE SEQUENCE [LARGE SCALE GENOMIC DNA]</scope>
    <source>
        <strain evidence="2 3">P5342</strain>
    </source>
</reference>
<dbReference type="InterPro" id="IPR045444">
    <property type="entry name" value="DUF6503"/>
</dbReference>
<feature type="chain" id="PRO_5030554279" description="DUF4292 domain-containing protein" evidence="1">
    <location>
        <begin position="24"/>
        <end position="273"/>
    </location>
</feature>
<sequence>MKNALYFSLALALAACSSNSEQAATTAAAPTETPAAAERELPKLLQQALEAHGGLAAWQQFGTMSYQLSGTLGGEAREEKQLIDLRTRQVRVEGPTYQLGLNDQNQLWVSPNKAAFGKMSARFYHNLYFYFFTIPFVLADEGTKYKDLGTQTVAGKSYRALKVTYEDGRGDSSGDAYIAHFNPETYRLELLLYTVTFFEPGKEATYNALLYPEWQQVNGLLLPRRMEGHKFADNQIGDLRYQGTFSQVALTPVQPETSLFTIPKGAEIDSLKQ</sequence>
<dbReference type="Proteomes" id="UP000565521">
    <property type="component" value="Unassembled WGS sequence"/>
</dbReference>
<evidence type="ECO:0000313" key="3">
    <source>
        <dbReference type="Proteomes" id="UP000565521"/>
    </source>
</evidence>
<evidence type="ECO:0000256" key="1">
    <source>
        <dbReference type="SAM" id="SignalP"/>
    </source>
</evidence>
<proteinExistence type="predicted"/>
<organism evidence="2 3">
    <name type="scientific">Hymenobacter lapidiphilus</name>
    <dbReference type="NCBI Taxonomy" id="2608003"/>
    <lineage>
        <taxon>Bacteria</taxon>
        <taxon>Pseudomonadati</taxon>
        <taxon>Bacteroidota</taxon>
        <taxon>Cytophagia</taxon>
        <taxon>Cytophagales</taxon>
        <taxon>Hymenobacteraceae</taxon>
        <taxon>Hymenobacter</taxon>
    </lineage>
</organism>
<comment type="caution">
    <text evidence="2">The sequence shown here is derived from an EMBL/GenBank/DDBJ whole genome shotgun (WGS) entry which is preliminary data.</text>
</comment>
<dbReference type="RefSeq" id="WP_176910004.1">
    <property type="nucleotide sequence ID" value="NZ_JABKAU010000052.1"/>
</dbReference>
<feature type="signal peptide" evidence="1">
    <location>
        <begin position="1"/>
        <end position="23"/>
    </location>
</feature>
<gene>
    <name evidence="2" type="ORF">HW554_18350</name>
</gene>
<protein>
    <recommendedName>
        <fullName evidence="4">DUF4292 domain-containing protein</fullName>
    </recommendedName>
</protein>
<dbReference type="AlphaFoldDB" id="A0A7Y7PSQ7"/>
<keyword evidence="3" id="KW-1185">Reference proteome</keyword>
<accession>A0A7Y7PSQ7</accession>
<dbReference type="EMBL" id="JABKAU010000052">
    <property type="protein sequence ID" value="NVO33172.1"/>
    <property type="molecule type" value="Genomic_DNA"/>
</dbReference>
<keyword evidence="1" id="KW-0732">Signal</keyword>
<dbReference type="Pfam" id="PF20113">
    <property type="entry name" value="DUF6503"/>
    <property type="match status" value="1"/>
</dbReference>
<name>A0A7Y7PSQ7_9BACT</name>
<dbReference type="PROSITE" id="PS51257">
    <property type="entry name" value="PROKAR_LIPOPROTEIN"/>
    <property type="match status" value="1"/>
</dbReference>
<evidence type="ECO:0008006" key="4">
    <source>
        <dbReference type="Google" id="ProtNLM"/>
    </source>
</evidence>
<evidence type="ECO:0000313" key="2">
    <source>
        <dbReference type="EMBL" id="NVO33172.1"/>
    </source>
</evidence>